<sequence length="254" mass="28285">MGSKHHLHVAHQIPPHMHPTEVIATLHNHETALTLQALTCGHTKAPSTSPSTLKDTYWYPPDQYPVSTYNVTECVTWFPGIGELGKKYITFPTCFQDTRQGLKTRADAAAGVTVRAEFRVVENGEAGSEVEGEGMGVGDAKWVLVEDVEVTCAWYLMPFVRGKMELAHRDVCRKIIDRVEHKKRSSMTAAQRQDSGADGAENLNTGFAQETREHYKKPQPMQFGQIHQAVEADAVDTQRTAIPTADLPDKITYR</sequence>
<evidence type="ECO:0000256" key="1">
    <source>
        <dbReference type="SAM" id="MobiDB-lite"/>
    </source>
</evidence>
<dbReference type="PANTHER" id="PTHR38117:SF1">
    <property type="entry name" value="DUF3074 DOMAIN-CONTAINING PROTEIN"/>
    <property type="match status" value="1"/>
</dbReference>
<dbReference type="PANTHER" id="PTHR38117">
    <property type="entry name" value="NACHT AND WD40 DOMAIN PROTEIN"/>
    <property type="match status" value="1"/>
</dbReference>
<dbReference type="EMBL" id="WNKQ01000013">
    <property type="protein sequence ID" value="KAF5847581.1"/>
    <property type="molecule type" value="Genomic_DNA"/>
</dbReference>
<name>A0A8H5ZE21_COCSA</name>
<reference evidence="3" key="1">
    <citation type="submission" date="2019-11" db="EMBL/GenBank/DDBJ databases">
        <title>Bipolaris sorokiniana Genome sequencing.</title>
        <authorList>
            <person name="Wang H."/>
        </authorList>
    </citation>
    <scope>NUCLEOTIDE SEQUENCE</scope>
</reference>
<protein>
    <recommendedName>
        <fullName evidence="2">DUF7053 domain-containing protein</fullName>
    </recommendedName>
</protein>
<organism evidence="3 4">
    <name type="scientific">Cochliobolus sativus</name>
    <name type="common">Common root rot and spot blotch fungus</name>
    <name type="synonym">Bipolaris sorokiniana</name>
    <dbReference type="NCBI Taxonomy" id="45130"/>
    <lineage>
        <taxon>Eukaryota</taxon>
        <taxon>Fungi</taxon>
        <taxon>Dikarya</taxon>
        <taxon>Ascomycota</taxon>
        <taxon>Pezizomycotina</taxon>
        <taxon>Dothideomycetes</taxon>
        <taxon>Pleosporomycetidae</taxon>
        <taxon>Pleosporales</taxon>
        <taxon>Pleosporineae</taxon>
        <taxon>Pleosporaceae</taxon>
        <taxon>Bipolaris</taxon>
    </lineage>
</organism>
<feature type="region of interest" description="Disordered" evidence="1">
    <location>
        <begin position="183"/>
        <end position="202"/>
    </location>
</feature>
<evidence type="ECO:0000259" key="2">
    <source>
        <dbReference type="Pfam" id="PF23155"/>
    </source>
</evidence>
<proteinExistence type="predicted"/>
<dbReference type="AlphaFoldDB" id="A0A8H5ZE21"/>
<dbReference type="InterPro" id="IPR055481">
    <property type="entry name" value="DUF7053"/>
</dbReference>
<comment type="caution">
    <text evidence="3">The sequence shown here is derived from an EMBL/GenBank/DDBJ whole genome shotgun (WGS) entry which is preliminary data.</text>
</comment>
<feature type="domain" description="DUF7053" evidence="2">
    <location>
        <begin position="4"/>
        <end position="180"/>
    </location>
</feature>
<accession>A0A8H5ZE21</accession>
<dbReference type="Pfam" id="PF23155">
    <property type="entry name" value="DUF7053"/>
    <property type="match status" value="1"/>
</dbReference>
<dbReference type="Proteomes" id="UP000624244">
    <property type="component" value="Unassembled WGS sequence"/>
</dbReference>
<gene>
    <name evidence="3" type="ORF">GGP41_000375</name>
</gene>
<evidence type="ECO:0000313" key="3">
    <source>
        <dbReference type="EMBL" id="KAF5847581.1"/>
    </source>
</evidence>
<evidence type="ECO:0000313" key="4">
    <source>
        <dbReference type="Proteomes" id="UP000624244"/>
    </source>
</evidence>